<comment type="caution">
    <text evidence="2">The sequence shown here is derived from an EMBL/GenBank/DDBJ whole genome shotgun (WGS) entry which is preliminary data.</text>
</comment>
<dbReference type="Proteomes" id="UP000294664">
    <property type="component" value="Unassembled WGS sequence"/>
</dbReference>
<evidence type="ECO:0000256" key="1">
    <source>
        <dbReference type="SAM" id="MobiDB-lite"/>
    </source>
</evidence>
<dbReference type="EMBL" id="SMAI01000002">
    <property type="protein sequence ID" value="TCT06646.1"/>
    <property type="molecule type" value="Genomic_DNA"/>
</dbReference>
<feature type="region of interest" description="Disordered" evidence="1">
    <location>
        <begin position="147"/>
        <end position="199"/>
    </location>
</feature>
<dbReference type="RefSeq" id="WP_132030132.1">
    <property type="nucleotide sequence ID" value="NZ_SMAI01000002.1"/>
</dbReference>
<dbReference type="OrthoDB" id="7165680at2"/>
<feature type="region of interest" description="Disordered" evidence="1">
    <location>
        <begin position="112"/>
        <end position="134"/>
    </location>
</feature>
<reference evidence="2 3" key="1">
    <citation type="submission" date="2019-03" db="EMBL/GenBank/DDBJ databases">
        <title>Genomic Encyclopedia of Type Strains, Phase IV (KMG-IV): sequencing the most valuable type-strain genomes for metagenomic binning, comparative biology and taxonomic classification.</title>
        <authorList>
            <person name="Goeker M."/>
        </authorList>
    </citation>
    <scope>NUCLEOTIDE SEQUENCE [LARGE SCALE GENOMIC DNA]</scope>
    <source>
        <strain evidence="2 3">DSM 9035</strain>
    </source>
</reference>
<proteinExistence type="predicted"/>
<evidence type="ECO:0000313" key="3">
    <source>
        <dbReference type="Proteomes" id="UP000294664"/>
    </source>
</evidence>
<keyword evidence="3" id="KW-1185">Reference proteome</keyword>
<evidence type="ECO:0008006" key="4">
    <source>
        <dbReference type="Google" id="ProtNLM"/>
    </source>
</evidence>
<accession>A0A4R3M1T9</accession>
<sequence length="222" mass="22279">MFRIANLVMVVALLVTAAAVYQVKYASTADAERLAHLRQSIRAERDAIAVMRAEWARRTSPLYIQGLVQRHLDLQVLGTDAMSMLDDLPEKPAGGSDGIGGMIEALSDAPLVTSSIGKPDRPPAASASPSAAANGGAAILPATSALRPASAPVSTPKPPPAAGTALPPRPAAAAAAPRSVPPPAVSAPPVAAAPPSAAATPVEGLLRGIGSFFGPVVPSSGQ</sequence>
<feature type="compositionally biased region" description="Low complexity" evidence="1">
    <location>
        <begin position="123"/>
        <end position="134"/>
    </location>
</feature>
<organism evidence="2 3">
    <name type="scientific">Aquabacter spiritensis</name>
    <dbReference type="NCBI Taxonomy" id="933073"/>
    <lineage>
        <taxon>Bacteria</taxon>
        <taxon>Pseudomonadati</taxon>
        <taxon>Pseudomonadota</taxon>
        <taxon>Alphaproteobacteria</taxon>
        <taxon>Hyphomicrobiales</taxon>
        <taxon>Xanthobacteraceae</taxon>
        <taxon>Aquabacter</taxon>
    </lineage>
</organism>
<name>A0A4R3M1T9_9HYPH</name>
<feature type="compositionally biased region" description="Low complexity" evidence="1">
    <location>
        <begin position="162"/>
        <end position="178"/>
    </location>
</feature>
<gene>
    <name evidence="2" type="ORF">EDC64_102125</name>
</gene>
<evidence type="ECO:0000313" key="2">
    <source>
        <dbReference type="EMBL" id="TCT06646.1"/>
    </source>
</evidence>
<feature type="compositionally biased region" description="Low complexity" evidence="1">
    <location>
        <begin position="187"/>
        <end position="199"/>
    </location>
</feature>
<protein>
    <recommendedName>
        <fullName evidence="4">Cell division protein FtsL</fullName>
    </recommendedName>
</protein>
<dbReference type="AlphaFoldDB" id="A0A4R3M1T9"/>